<keyword evidence="4" id="KW-1185">Reference proteome</keyword>
<dbReference type="PANTHER" id="PTHR43546:SF3">
    <property type="entry name" value="UPF0173 METAL-DEPENDENT HYDROLASE MJ1163"/>
    <property type="match status" value="1"/>
</dbReference>
<dbReference type="EMBL" id="JBANDC010000020">
    <property type="protein sequence ID" value="MEM4990127.1"/>
    <property type="molecule type" value="Genomic_DNA"/>
</dbReference>
<dbReference type="InterPro" id="IPR001279">
    <property type="entry name" value="Metallo-B-lactamas"/>
</dbReference>
<feature type="signal peptide" evidence="1">
    <location>
        <begin position="1"/>
        <end position="25"/>
    </location>
</feature>
<sequence length="326" mass="33750">MKNTTVIASLLFSIFCVSAMPAATAAGAATVKVTPLGSHDGEFCAQDRALIFEDPDGTRILYDAGRTVRGGSDPRLGKIDGVLLSHVHSDHLGDMHQAEANAGTCAAPDFSVKSAPSSVTEEVVLAKKAKLFVGGEMGDFFSRRITAAGGSADQVLLVRFGGQRKIGGVSIASVPAAHSNGLDEKFLSGALAEGLAANGVKAYVGPAGGFVLTFSNGLAVYLSGDTGIIADQDLVVRRFYKPKLAVLNIGGIFSTGPQEAAYVINDLVRPNAVIASHVNEAATKDGKFLPGSKFLEFKTAVKVPVYAPLSGKTMEFNVDGKCVAGC</sequence>
<dbReference type="RefSeq" id="WP_342831256.1">
    <property type="nucleotide sequence ID" value="NZ_JBANDC010000020.1"/>
</dbReference>
<dbReference type="PANTHER" id="PTHR43546">
    <property type="entry name" value="UPF0173 METAL-DEPENDENT HYDROLASE MJ1163-RELATED"/>
    <property type="match status" value="1"/>
</dbReference>
<dbReference type="Pfam" id="PF12706">
    <property type="entry name" value="Lactamase_B_2"/>
    <property type="match status" value="1"/>
</dbReference>
<organism evidence="3 4">
    <name type="scientific">Collimonas rhizosphaerae</name>
    <dbReference type="NCBI Taxonomy" id="3126357"/>
    <lineage>
        <taxon>Bacteria</taxon>
        <taxon>Pseudomonadati</taxon>
        <taxon>Pseudomonadota</taxon>
        <taxon>Betaproteobacteria</taxon>
        <taxon>Burkholderiales</taxon>
        <taxon>Oxalobacteraceae</taxon>
        <taxon>Collimonas</taxon>
    </lineage>
</organism>
<evidence type="ECO:0000259" key="2">
    <source>
        <dbReference type="Pfam" id="PF12706"/>
    </source>
</evidence>
<dbReference type="InterPro" id="IPR036866">
    <property type="entry name" value="RibonucZ/Hydroxyglut_hydro"/>
</dbReference>
<feature type="chain" id="PRO_5045806393" evidence="1">
    <location>
        <begin position="26"/>
        <end position="326"/>
    </location>
</feature>
<dbReference type="SUPFAM" id="SSF56281">
    <property type="entry name" value="Metallo-hydrolase/oxidoreductase"/>
    <property type="match status" value="1"/>
</dbReference>
<accession>A0ABU9Q1U5</accession>
<keyword evidence="1" id="KW-0732">Signal</keyword>
<evidence type="ECO:0000313" key="3">
    <source>
        <dbReference type="EMBL" id="MEM4990127.1"/>
    </source>
</evidence>
<evidence type="ECO:0000256" key="1">
    <source>
        <dbReference type="SAM" id="SignalP"/>
    </source>
</evidence>
<feature type="domain" description="Metallo-beta-lactamase" evidence="2">
    <location>
        <begin position="58"/>
        <end position="268"/>
    </location>
</feature>
<proteinExistence type="predicted"/>
<reference evidence="3 4" key="1">
    <citation type="submission" date="2024-02" db="EMBL/GenBank/DDBJ databases">
        <title>Draft genome sequence of Collimonas sp. strain H4R21, an effective mineral-weathering bacterial strain isolated from the beech rhizosphere.</title>
        <authorList>
            <person name="Morin E."/>
            <person name="Uroz S."/>
            <person name="Leveau J.H.J."/>
            <person name="Kumar R."/>
            <person name="Rey M.W."/>
            <person name="Pham J."/>
        </authorList>
    </citation>
    <scope>NUCLEOTIDE SEQUENCE [LARGE SCALE GENOMIC DNA]</scope>
    <source>
        <strain evidence="3 4">H4R21</strain>
    </source>
</reference>
<dbReference type="Gene3D" id="3.60.15.10">
    <property type="entry name" value="Ribonuclease Z/Hydroxyacylglutathione hydrolase-like"/>
    <property type="match status" value="1"/>
</dbReference>
<dbReference type="InterPro" id="IPR050114">
    <property type="entry name" value="UPF0173_UPF0282_UlaG_hydrolase"/>
</dbReference>
<protein>
    <submittedName>
        <fullName evidence="3">MBL fold metallo-hydrolase</fullName>
    </submittedName>
</protein>
<dbReference type="Proteomes" id="UP001495910">
    <property type="component" value="Unassembled WGS sequence"/>
</dbReference>
<evidence type="ECO:0000313" key="4">
    <source>
        <dbReference type="Proteomes" id="UP001495910"/>
    </source>
</evidence>
<comment type="caution">
    <text evidence="3">The sequence shown here is derived from an EMBL/GenBank/DDBJ whole genome shotgun (WGS) entry which is preliminary data.</text>
</comment>
<gene>
    <name evidence="3" type="ORF">V8G57_22245</name>
</gene>
<name>A0ABU9Q1U5_9BURK</name>